<evidence type="ECO:0000313" key="3">
    <source>
        <dbReference type="EMBL" id="MDK9499297.1"/>
    </source>
</evidence>
<proteinExistence type="predicted"/>
<keyword evidence="4" id="KW-1185">Reference proteome</keyword>
<dbReference type="EMBL" id="JASITI010000042">
    <property type="protein sequence ID" value="MDK9499297.1"/>
    <property type="molecule type" value="Genomic_DNA"/>
</dbReference>
<dbReference type="Proteomes" id="UP001223390">
    <property type="component" value="Unassembled WGS sequence"/>
</dbReference>
<keyword evidence="2" id="KW-1133">Transmembrane helix</keyword>
<protein>
    <submittedName>
        <fullName evidence="3">Type VI secretion protein</fullName>
    </submittedName>
</protein>
<evidence type="ECO:0000256" key="1">
    <source>
        <dbReference type="SAM" id="MobiDB-lite"/>
    </source>
</evidence>
<evidence type="ECO:0000256" key="2">
    <source>
        <dbReference type="SAM" id="Phobius"/>
    </source>
</evidence>
<dbReference type="RefSeq" id="WP_285345218.1">
    <property type="nucleotide sequence ID" value="NZ_JASITI010000042.1"/>
</dbReference>
<evidence type="ECO:0000313" key="4">
    <source>
        <dbReference type="Proteomes" id="UP001223390"/>
    </source>
</evidence>
<keyword evidence="2" id="KW-0812">Transmembrane</keyword>
<name>A0ABT7H091_9ACTN</name>
<feature type="region of interest" description="Disordered" evidence="1">
    <location>
        <begin position="119"/>
        <end position="279"/>
    </location>
</feature>
<feature type="compositionally biased region" description="Low complexity" evidence="1">
    <location>
        <begin position="226"/>
        <end position="273"/>
    </location>
</feature>
<organism evidence="3 4">
    <name type="scientific">Streptomyces katrae</name>
    <dbReference type="NCBI Taxonomy" id="68223"/>
    <lineage>
        <taxon>Bacteria</taxon>
        <taxon>Bacillati</taxon>
        <taxon>Actinomycetota</taxon>
        <taxon>Actinomycetes</taxon>
        <taxon>Kitasatosporales</taxon>
        <taxon>Streptomycetaceae</taxon>
        <taxon>Streptomyces</taxon>
    </lineage>
</organism>
<feature type="compositionally biased region" description="Pro residues" evidence="1">
    <location>
        <begin position="203"/>
        <end position="218"/>
    </location>
</feature>
<feature type="transmembrane region" description="Helical" evidence="2">
    <location>
        <begin position="20"/>
        <end position="45"/>
    </location>
</feature>
<feature type="transmembrane region" description="Helical" evidence="2">
    <location>
        <begin position="90"/>
        <end position="114"/>
    </location>
</feature>
<comment type="caution">
    <text evidence="3">The sequence shown here is derived from an EMBL/GenBank/DDBJ whole genome shotgun (WGS) entry which is preliminary data.</text>
</comment>
<reference evidence="3 4" key="1">
    <citation type="submission" date="2023-05" db="EMBL/GenBank/DDBJ databases">
        <title>Sequencing and Assembly of Streptomyces sp. NP73.</title>
        <authorList>
            <person name="Konwar A.N."/>
            <person name="Saikia K."/>
            <person name="Thakur D."/>
        </authorList>
    </citation>
    <scope>NUCLEOTIDE SEQUENCE [LARGE SCALE GENOMIC DNA]</scope>
    <source>
        <strain evidence="3 4">NP73</strain>
    </source>
</reference>
<accession>A0ABT7H091</accession>
<keyword evidence="2" id="KW-0472">Membrane</keyword>
<sequence length="606" mass="63426">MPEARRTEPPARAGGVPDGVLVGLLAFLLGLAVLVWSATGLAALFTKGTWPATVTFTRTPGAVRALITQPHDIPGAWPDTDPAALSGWGLFWGLFISQLLVVLVLTIFAMGVVARTKARRTRARQQPQHQHQHQPADPAGTDHTGTDIAGTDHARMDHAGTGFAGTDHARTDHAGTGFARTAPGPAEARPRTQPPTRTAPAPASTPPAGRPSGTPHPEPTLHGPFPSQAPSAAAAAAAAAAHAPVSAPAPNTSHAPGTGPAPSRRPSPARYTSLGNTPAPAKDAYRYGFGYAPARPTGPAPAPRLAYGDPAERHRLAAQALAAAEGAALVVTSSPALWAETKDARAKLGPVLLYDPSHLCDTPARMHWNPADGCADRDTAAARAVALLAPVRPQARMDGALADTAETLLRSWLQAAVLDGLPFKQLARWAQGTAAQDPVRILRTHPQAAPGSAGELESALTAHPERREQAQQLTARALSCLTSIHIREACKPNRTDSLALASFAAEGGTLYVLGEPLEDPRTHPGAMPLLTALAADVVEHGRRMAARSSHGRLDPPLSLVLEDVAAVAPVPRLPELVEDDALPLLALCRSREQARARWPEWPADAR</sequence>
<feature type="compositionally biased region" description="Low complexity" evidence="1">
    <location>
        <begin position="124"/>
        <end position="139"/>
    </location>
</feature>
<gene>
    <name evidence="3" type="ORF">QEZ40_004717</name>
</gene>